<reference evidence="13" key="1">
    <citation type="submission" date="2025-08" db="UniProtKB">
        <authorList>
            <consortium name="RefSeq"/>
        </authorList>
    </citation>
    <scope>IDENTIFICATION</scope>
    <source>
        <tissue evidence="13">Tentacle</tissue>
    </source>
</reference>
<evidence type="ECO:0000256" key="11">
    <source>
        <dbReference type="RuleBase" id="RU366010"/>
    </source>
</evidence>
<keyword evidence="6 11" id="KW-0223">Dioxygenase</keyword>
<comment type="similarity">
    <text evidence="2 11">Belongs to the cysteine dioxygenase family.</text>
</comment>
<accession>A0A6P8H318</accession>
<dbReference type="Pfam" id="PF05995">
    <property type="entry name" value="CDO_I"/>
    <property type="match status" value="1"/>
</dbReference>
<evidence type="ECO:0000256" key="3">
    <source>
        <dbReference type="ARBA" id="ARBA00013133"/>
    </source>
</evidence>
<dbReference type="CDD" id="cd10548">
    <property type="entry name" value="cupin_CDO"/>
    <property type="match status" value="1"/>
</dbReference>
<dbReference type="KEGG" id="aten:116288182"/>
<keyword evidence="8 10" id="KW-0408">Iron</keyword>
<dbReference type="GO" id="GO:0017172">
    <property type="term" value="F:cysteine dioxygenase activity"/>
    <property type="evidence" value="ECO:0007669"/>
    <property type="project" value="UniProtKB-UniRule"/>
</dbReference>
<evidence type="ECO:0000313" key="12">
    <source>
        <dbReference type="Proteomes" id="UP000515163"/>
    </source>
</evidence>
<comment type="cofactor">
    <cofactor evidence="11">
        <name>Fe cation</name>
        <dbReference type="ChEBI" id="CHEBI:24875"/>
    </cofactor>
    <text evidence="11">Binds 1 Fe cation per subunit.</text>
</comment>
<evidence type="ECO:0000256" key="1">
    <source>
        <dbReference type="ARBA" id="ARBA00004759"/>
    </source>
</evidence>
<dbReference type="Proteomes" id="UP000515163">
    <property type="component" value="Unplaced"/>
</dbReference>
<dbReference type="InterPro" id="IPR010300">
    <property type="entry name" value="CDO_1"/>
</dbReference>
<comment type="catalytic activity">
    <reaction evidence="11">
        <text>L-cysteine + O2 = 3-sulfino-L-alanine + H(+)</text>
        <dbReference type="Rhea" id="RHEA:20441"/>
        <dbReference type="ChEBI" id="CHEBI:15378"/>
        <dbReference type="ChEBI" id="CHEBI:15379"/>
        <dbReference type="ChEBI" id="CHEBI:35235"/>
        <dbReference type="ChEBI" id="CHEBI:61085"/>
        <dbReference type="EC" id="1.13.11.20"/>
    </reaction>
</comment>
<dbReference type="FunFam" id="2.60.120.10:FF:000045">
    <property type="entry name" value="Cysteine dioxygenase 1"/>
    <property type="match status" value="1"/>
</dbReference>
<name>A0A6P8H318_ACTTE</name>
<dbReference type="GO" id="GO:0008198">
    <property type="term" value="F:ferrous iron binding"/>
    <property type="evidence" value="ECO:0007669"/>
    <property type="project" value="UniProtKB-ARBA"/>
</dbReference>
<dbReference type="InParanoid" id="A0A6P8H318"/>
<organism evidence="12 13">
    <name type="scientific">Actinia tenebrosa</name>
    <name type="common">Australian red waratah sea anemone</name>
    <dbReference type="NCBI Taxonomy" id="6105"/>
    <lineage>
        <taxon>Eukaryota</taxon>
        <taxon>Metazoa</taxon>
        <taxon>Cnidaria</taxon>
        <taxon>Anthozoa</taxon>
        <taxon>Hexacorallia</taxon>
        <taxon>Actiniaria</taxon>
        <taxon>Actiniidae</taxon>
        <taxon>Actinia</taxon>
    </lineage>
</organism>
<evidence type="ECO:0000256" key="5">
    <source>
        <dbReference type="ARBA" id="ARBA00022784"/>
    </source>
</evidence>
<feature type="binding site" evidence="10">
    <location>
        <position position="143"/>
    </location>
    <ligand>
        <name>Fe cation</name>
        <dbReference type="ChEBI" id="CHEBI:24875"/>
        <note>catalytic</note>
    </ligand>
</feature>
<dbReference type="GeneID" id="116288182"/>
<evidence type="ECO:0000256" key="6">
    <source>
        <dbReference type="ARBA" id="ARBA00022964"/>
    </source>
</evidence>
<comment type="pathway">
    <text evidence="1 11">Organosulfur biosynthesis; taurine biosynthesis; hypotaurine from L-cysteine: step 1/2.</text>
</comment>
<dbReference type="RefSeq" id="XP_031550794.1">
    <property type="nucleotide sequence ID" value="XM_031694934.1"/>
</dbReference>
<dbReference type="GO" id="GO:0042412">
    <property type="term" value="P:taurine biosynthetic process"/>
    <property type="evidence" value="ECO:0007669"/>
    <property type="project" value="UniProtKB-UniRule"/>
</dbReference>
<keyword evidence="4 10" id="KW-0479">Metal-binding</keyword>
<feature type="cross-link" description="3'-(S-cysteinyl)-tyrosine (Cys-Tyr)" evidence="9">
    <location>
        <begin position="94"/>
        <end position="160"/>
    </location>
</feature>
<dbReference type="PANTHER" id="PTHR12918">
    <property type="entry name" value="CYSTEINE DIOXYGENASE"/>
    <property type="match status" value="1"/>
</dbReference>
<dbReference type="AlphaFoldDB" id="A0A6P8H318"/>
<evidence type="ECO:0000313" key="13">
    <source>
        <dbReference type="RefSeq" id="XP_031550794.1"/>
    </source>
</evidence>
<keyword evidence="7 11" id="KW-0560">Oxidoreductase</keyword>
<dbReference type="PANTHER" id="PTHR12918:SF1">
    <property type="entry name" value="CYSTEINE DIOXYGENASE TYPE 1"/>
    <property type="match status" value="1"/>
</dbReference>
<dbReference type="EC" id="1.13.11.20" evidence="3 11"/>
<dbReference type="OrthoDB" id="543511at2759"/>
<dbReference type="FunCoup" id="A0A6P8H318">
    <property type="interactions" value="410"/>
</dbReference>
<dbReference type="SUPFAM" id="SSF51182">
    <property type="entry name" value="RmlC-like cupins"/>
    <property type="match status" value="1"/>
</dbReference>
<dbReference type="Gene3D" id="2.60.120.10">
    <property type="entry name" value="Jelly Rolls"/>
    <property type="match status" value="1"/>
</dbReference>
<evidence type="ECO:0000256" key="9">
    <source>
        <dbReference type="PIRSR" id="PIRSR610300-50"/>
    </source>
</evidence>
<protein>
    <recommendedName>
        <fullName evidence="3 11">Cysteine dioxygenase</fullName>
        <ecNumber evidence="3 11">1.13.11.20</ecNumber>
    </recommendedName>
</protein>
<dbReference type="InterPro" id="IPR014710">
    <property type="entry name" value="RmlC-like_jellyroll"/>
</dbReference>
<evidence type="ECO:0000256" key="4">
    <source>
        <dbReference type="ARBA" id="ARBA00022723"/>
    </source>
</evidence>
<proteinExistence type="inferred from homology"/>
<dbReference type="InterPro" id="IPR011051">
    <property type="entry name" value="RmlC_Cupin_sf"/>
</dbReference>
<evidence type="ECO:0000256" key="7">
    <source>
        <dbReference type="ARBA" id="ARBA00023002"/>
    </source>
</evidence>
<feature type="binding site" evidence="10">
    <location>
        <position position="89"/>
    </location>
    <ligand>
        <name>Fe cation</name>
        <dbReference type="ChEBI" id="CHEBI:24875"/>
        <note>catalytic</note>
    </ligand>
</feature>
<dbReference type="GO" id="GO:0019448">
    <property type="term" value="P:L-cysteine catabolic process"/>
    <property type="evidence" value="ECO:0007669"/>
    <property type="project" value="TreeGrafter"/>
</dbReference>
<evidence type="ECO:0000256" key="8">
    <source>
        <dbReference type="ARBA" id="ARBA00023004"/>
    </source>
</evidence>
<feature type="binding site" evidence="10">
    <location>
        <position position="87"/>
    </location>
    <ligand>
        <name>Fe cation</name>
        <dbReference type="ChEBI" id="CHEBI:24875"/>
        <note>catalytic</note>
    </ligand>
</feature>
<gene>
    <name evidence="13" type="primary">LOC116288182</name>
</gene>
<sequence>MSSKRTIKVAKSLDELVRALHEVFEDDHINVEEVRELMESYVSKEEDWKNYANYDPYRYTRNLVDEGNGKFNLIVLCWGEGQGSSVHDHSDSHCFLKMLDGSLKETLFEWPTELESEKPLQIKAVNTVRRNEVAYINDSIGLHRMENTSHSDTACSLHLYCPPFDMCQSFDQRTGHKNICKVTFFSKYGERTPFKPTGN</sequence>
<dbReference type="UniPathway" id="UPA00012">
    <property type="reaction ID" value="UER00537"/>
</dbReference>
<evidence type="ECO:0000256" key="2">
    <source>
        <dbReference type="ARBA" id="ARBA00006622"/>
    </source>
</evidence>
<keyword evidence="12" id="KW-1185">Reference proteome</keyword>
<evidence type="ECO:0000256" key="10">
    <source>
        <dbReference type="PIRSR" id="PIRSR610300-51"/>
    </source>
</evidence>
<keyword evidence="5 9" id="KW-0883">Thioether bond</keyword>